<dbReference type="PANTHER" id="PTHR10938">
    <property type="entry name" value="TRANSLATION INITIATION FACTOR IF-3"/>
    <property type="match status" value="1"/>
</dbReference>
<dbReference type="Pfam" id="PF00707">
    <property type="entry name" value="IF3_C"/>
    <property type="match status" value="1"/>
</dbReference>
<comment type="subcellular location">
    <subcellularLocation>
        <location evidence="4 6">Cytoplasm</location>
    </subcellularLocation>
</comment>
<dbReference type="PANTHER" id="PTHR10938:SF0">
    <property type="entry name" value="TRANSLATION INITIATION FACTOR IF-3, MITOCHONDRIAL"/>
    <property type="match status" value="1"/>
</dbReference>
<proteinExistence type="inferred from homology"/>
<evidence type="ECO:0000256" key="3">
    <source>
        <dbReference type="ARBA" id="ARBA00022917"/>
    </source>
</evidence>
<dbReference type="InterPro" id="IPR036787">
    <property type="entry name" value="T_IF-3_N_sf"/>
</dbReference>
<keyword evidence="10" id="KW-1185">Reference proteome</keyword>
<dbReference type="RefSeq" id="WP_275356385.1">
    <property type="nucleotide sequence ID" value="NZ_JBHTJW010000002.1"/>
</dbReference>
<evidence type="ECO:0000313" key="9">
    <source>
        <dbReference type="EMBL" id="MFD0929675.1"/>
    </source>
</evidence>
<feature type="domain" description="Translation initiation factor 3 C-terminal" evidence="7">
    <location>
        <begin position="85"/>
        <end position="169"/>
    </location>
</feature>
<dbReference type="GO" id="GO:0003743">
    <property type="term" value="F:translation initiation factor activity"/>
    <property type="evidence" value="ECO:0007669"/>
    <property type="project" value="UniProtKB-KW"/>
</dbReference>
<protein>
    <recommendedName>
        <fullName evidence="4 5">Translation initiation factor IF-3</fullName>
    </recommendedName>
</protein>
<evidence type="ECO:0000256" key="5">
    <source>
        <dbReference type="NCBIfam" id="TIGR00168"/>
    </source>
</evidence>
<organism evidence="9 10">
    <name type="scientific">Methylophilus glucosoxydans</name>
    <dbReference type="NCBI Taxonomy" id="752553"/>
    <lineage>
        <taxon>Bacteria</taxon>
        <taxon>Pseudomonadati</taxon>
        <taxon>Pseudomonadota</taxon>
        <taxon>Betaproteobacteria</taxon>
        <taxon>Nitrosomonadales</taxon>
        <taxon>Methylophilaceae</taxon>
        <taxon>Methylophilus</taxon>
    </lineage>
</organism>
<evidence type="ECO:0000259" key="7">
    <source>
        <dbReference type="Pfam" id="PF00707"/>
    </source>
</evidence>
<evidence type="ECO:0000256" key="4">
    <source>
        <dbReference type="HAMAP-Rule" id="MF_00080"/>
    </source>
</evidence>
<evidence type="ECO:0000256" key="6">
    <source>
        <dbReference type="RuleBase" id="RU000646"/>
    </source>
</evidence>
<dbReference type="NCBIfam" id="TIGR00168">
    <property type="entry name" value="infC"/>
    <property type="match status" value="1"/>
</dbReference>
<comment type="subunit">
    <text evidence="4 6">Monomer.</text>
</comment>
<evidence type="ECO:0000256" key="1">
    <source>
        <dbReference type="ARBA" id="ARBA00005439"/>
    </source>
</evidence>
<dbReference type="EMBL" id="JBHTJW010000002">
    <property type="protein sequence ID" value="MFD0929675.1"/>
    <property type="molecule type" value="Genomic_DNA"/>
</dbReference>
<dbReference type="Gene3D" id="3.10.20.80">
    <property type="entry name" value="Translation initiation factor 3 (IF-3), N-terminal domain"/>
    <property type="match status" value="1"/>
</dbReference>
<keyword evidence="4" id="KW-0963">Cytoplasm</keyword>
<dbReference type="Proteomes" id="UP001597106">
    <property type="component" value="Unassembled WGS sequence"/>
</dbReference>
<dbReference type="SUPFAM" id="SSF54364">
    <property type="entry name" value="Translation initiation factor IF3, N-terminal domain"/>
    <property type="match status" value="1"/>
</dbReference>
<gene>
    <name evidence="4 9" type="primary">infC</name>
    <name evidence="9" type="ORF">ACFQ1T_07780</name>
</gene>
<name>A0ABW3GKN6_9PROT</name>
<dbReference type="HAMAP" id="MF_00080">
    <property type="entry name" value="IF_3"/>
    <property type="match status" value="1"/>
</dbReference>
<evidence type="ECO:0000259" key="8">
    <source>
        <dbReference type="Pfam" id="PF05198"/>
    </source>
</evidence>
<dbReference type="InterPro" id="IPR019814">
    <property type="entry name" value="Translation_initiation_fac_3_N"/>
</dbReference>
<dbReference type="PROSITE" id="PS00938">
    <property type="entry name" value="IF3"/>
    <property type="match status" value="1"/>
</dbReference>
<comment type="function">
    <text evidence="4 6">IF-3 binds to the 30S ribosomal subunit and shifts the equilibrium between 70S ribosomes and their 50S and 30S subunits in favor of the free subunits, thus enhancing the availability of 30S subunits on which protein synthesis initiation begins.</text>
</comment>
<dbReference type="InterPro" id="IPR019815">
    <property type="entry name" value="Translation_initiation_fac_3_C"/>
</dbReference>
<comment type="caution">
    <text evidence="9">The sequence shown here is derived from an EMBL/GenBank/DDBJ whole genome shotgun (WGS) entry which is preliminary data.</text>
</comment>
<dbReference type="InterPro" id="IPR019813">
    <property type="entry name" value="Translation_initiation_fac3_CS"/>
</dbReference>
<evidence type="ECO:0000256" key="2">
    <source>
        <dbReference type="ARBA" id="ARBA00022540"/>
    </source>
</evidence>
<dbReference type="Pfam" id="PF05198">
    <property type="entry name" value="IF3_N"/>
    <property type="match status" value="1"/>
</dbReference>
<feature type="domain" description="Translation initiation factor 3 N-terminal" evidence="8">
    <location>
        <begin position="9"/>
        <end position="78"/>
    </location>
</feature>
<keyword evidence="2 4" id="KW-0396">Initiation factor</keyword>
<dbReference type="InterPro" id="IPR036788">
    <property type="entry name" value="T_IF-3_C_sf"/>
</dbReference>
<comment type="similarity">
    <text evidence="1 4 6">Belongs to the IF-3 family.</text>
</comment>
<dbReference type="InterPro" id="IPR001288">
    <property type="entry name" value="Translation_initiation_fac_3"/>
</dbReference>
<dbReference type="SUPFAM" id="SSF55200">
    <property type="entry name" value="Translation initiation factor IF3, C-terminal domain"/>
    <property type="match status" value="1"/>
</dbReference>
<accession>A0ABW3GKN6</accession>
<keyword evidence="3 4" id="KW-0648">Protein biosynthesis</keyword>
<sequence length="184" mass="20712">MAQDKDTRINGDITAPQVRLIGVDGEPLGIMSLKEAFAKAEEADIDIVEIAPNAAPPVCRLMDYGKFKYAESKRLHEQKLKQKQVQIKEVKFRPGTDDGDYNIKLRNIIRFLGDGDKAKITLRFRGREITHQEFGLALLKRLEADLAEHAAVEQYPKMEGRQMVMVLAPAKKVPPKKADKSAEE</sequence>
<evidence type="ECO:0000313" key="10">
    <source>
        <dbReference type="Proteomes" id="UP001597106"/>
    </source>
</evidence>
<dbReference type="Gene3D" id="3.30.110.10">
    <property type="entry name" value="Translation initiation factor 3 (IF-3), C-terminal domain"/>
    <property type="match status" value="1"/>
</dbReference>
<reference evidence="10" key="1">
    <citation type="journal article" date="2019" name="Int. J. Syst. Evol. Microbiol.">
        <title>The Global Catalogue of Microorganisms (GCM) 10K type strain sequencing project: providing services to taxonomists for standard genome sequencing and annotation.</title>
        <authorList>
            <consortium name="The Broad Institute Genomics Platform"/>
            <consortium name="The Broad Institute Genome Sequencing Center for Infectious Disease"/>
            <person name="Wu L."/>
            <person name="Ma J."/>
        </authorList>
    </citation>
    <scope>NUCLEOTIDE SEQUENCE [LARGE SCALE GENOMIC DNA]</scope>
    <source>
        <strain evidence="10">CCUG 59685</strain>
    </source>
</reference>